<organism evidence="4 5">
    <name type="scientific">Sporosarcina psychrophila</name>
    <name type="common">Bacillus psychrophilus</name>
    <dbReference type="NCBI Taxonomy" id="1476"/>
    <lineage>
        <taxon>Bacteria</taxon>
        <taxon>Bacillati</taxon>
        <taxon>Bacillota</taxon>
        <taxon>Bacilli</taxon>
        <taxon>Bacillales</taxon>
        <taxon>Caryophanaceae</taxon>
        <taxon>Sporosarcina</taxon>
    </lineage>
</organism>
<evidence type="ECO:0000259" key="3">
    <source>
        <dbReference type="Pfam" id="PF08338"/>
    </source>
</evidence>
<gene>
    <name evidence="4" type="ORF">K8V56_20385</name>
</gene>
<evidence type="ECO:0000313" key="5">
    <source>
        <dbReference type="Proteomes" id="UP000698173"/>
    </source>
</evidence>
<dbReference type="Pfam" id="PF08338">
    <property type="entry name" value="DUF1731"/>
    <property type="match status" value="1"/>
</dbReference>
<dbReference type="InterPro" id="IPR036291">
    <property type="entry name" value="NAD(P)-bd_dom_sf"/>
</dbReference>
<reference evidence="4" key="1">
    <citation type="journal article" date="2021" name="PeerJ">
        <title>Extensive microbial diversity within the chicken gut microbiome revealed by metagenomics and culture.</title>
        <authorList>
            <person name="Gilroy R."/>
            <person name="Ravi A."/>
            <person name="Getino M."/>
            <person name="Pursley I."/>
            <person name="Horton D.L."/>
            <person name="Alikhan N.F."/>
            <person name="Baker D."/>
            <person name="Gharbi K."/>
            <person name="Hall N."/>
            <person name="Watson M."/>
            <person name="Adriaenssens E.M."/>
            <person name="Foster-Nyarko E."/>
            <person name="Jarju S."/>
            <person name="Secka A."/>
            <person name="Antonio M."/>
            <person name="Oren A."/>
            <person name="Chaudhuri R.R."/>
            <person name="La Ragione R."/>
            <person name="Hildebrand F."/>
            <person name="Pallen M.J."/>
        </authorList>
    </citation>
    <scope>NUCLEOTIDE SEQUENCE</scope>
    <source>
        <strain evidence="4">CHK171-7178</strain>
    </source>
</reference>
<feature type="domain" description="NAD-dependent epimerase/dehydratase" evidence="2">
    <location>
        <begin position="3"/>
        <end position="217"/>
    </location>
</feature>
<dbReference type="NCBIfam" id="TIGR01777">
    <property type="entry name" value="yfcH"/>
    <property type="match status" value="1"/>
</dbReference>
<dbReference type="CDD" id="cd05242">
    <property type="entry name" value="SDR_a8"/>
    <property type="match status" value="1"/>
</dbReference>
<dbReference type="PANTHER" id="PTHR11092:SF0">
    <property type="entry name" value="EPIMERASE FAMILY PROTEIN SDR39U1"/>
    <property type="match status" value="1"/>
</dbReference>
<dbReference type="InterPro" id="IPR010099">
    <property type="entry name" value="SDR39U1"/>
</dbReference>
<dbReference type="EMBL" id="DYWT01000304">
    <property type="protein sequence ID" value="HJF34128.1"/>
    <property type="molecule type" value="Genomic_DNA"/>
</dbReference>
<dbReference type="PANTHER" id="PTHR11092">
    <property type="entry name" value="SUGAR NUCLEOTIDE EPIMERASE RELATED"/>
    <property type="match status" value="1"/>
</dbReference>
<proteinExistence type="inferred from homology"/>
<name>A0A921G271_SPOPS</name>
<dbReference type="Pfam" id="PF01370">
    <property type="entry name" value="Epimerase"/>
    <property type="match status" value="1"/>
</dbReference>
<dbReference type="InterPro" id="IPR013549">
    <property type="entry name" value="DUF1731"/>
</dbReference>
<dbReference type="SUPFAM" id="SSF51735">
    <property type="entry name" value="NAD(P)-binding Rossmann-fold domains"/>
    <property type="match status" value="1"/>
</dbReference>
<dbReference type="Gene3D" id="3.40.50.720">
    <property type="entry name" value="NAD(P)-binding Rossmann-like Domain"/>
    <property type="match status" value="1"/>
</dbReference>
<dbReference type="AlphaFoldDB" id="A0A921G271"/>
<dbReference type="Proteomes" id="UP000698173">
    <property type="component" value="Unassembled WGS sequence"/>
</dbReference>
<accession>A0A921G271</accession>
<evidence type="ECO:0000256" key="1">
    <source>
        <dbReference type="ARBA" id="ARBA00009353"/>
    </source>
</evidence>
<protein>
    <submittedName>
        <fullName evidence="4">TIGR01777 family oxidoreductase</fullName>
    </submittedName>
</protein>
<feature type="domain" description="DUF1731" evidence="3">
    <location>
        <begin position="251"/>
        <end position="297"/>
    </location>
</feature>
<dbReference type="InterPro" id="IPR001509">
    <property type="entry name" value="Epimerase_deHydtase"/>
</dbReference>
<evidence type="ECO:0000259" key="2">
    <source>
        <dbReference type="Pfam" id="PF01370"/>
    </source>
</evidence>
<comment type="similarity">
    <text evidence="1">Belongs to the NAD(P)-dependent epimerase/dehydratase family. SDR39U1 subfamily.</text>
</comment>
<reference evidence="4" key="2">
    <citation type="submission" date="2021-09" db="EMBL/GenBank/DDBJ databases">
        <authorList>
            <person name="Gilroy R."/>
        </authorList>
    </citation>
    <scope>NUCLEOTIDE SEQUENCE</scope>
    <source>
        <strain evidence="4">CHK171-7178</strain>
    </source>
</reference>
<evidence type="ECO:0000313" key="4">
    <source>
        <dbReference type="EMBL" id="HJF34128.1"/>
    </source>
</evidence>
<comment type="caution">
    <text evidence="4">The sequence shown here is derived from an EMBL/GenBank/DDBJ whole genome shotgun (WGS) entry which is preliminary data.</text>
</comment>
<sequence length="302" mass="33477">MKIVIAGGSGFVGQKLTAVLLSEGHEIIILSRKDSKVDGRIKYVKWLQKDVMPENEIVFADAFVNLAGVSINEGRWTTEHRKQIYDSRMTATDELLRIISALQTKPSVLVNASAIGIYPASEDNVYTEVTPNYADDFLGHTVADWEKKAASVESEGIRTVFMRFGVILGIDDGALPLMVLPYKLFAGGTIGSGRQWISWVHVEDVARAIGYAIDNKSLNGPVNVTSPFPKRMKYFGQTIGSVLNRPHWIPVPPFVMKAVLGKKSTLVLEGQHVLPEKLLNNGFEFRFPTLESALKDLYKKDV</sequence>